<evidence type="ECO:0000256" key="1">
    <source>
        <dbReference type="ARBA" id="ARBA00001324"/>
    </source>
</evidence>
<dbReference type="InterPro" id="IPR051850">
    <property type="entry name" value="Polysacch_Lyase_4"/>
</dbReference>
<evidence type="ECO:0000313" key="15">
    <source>
        <dbReference type="Proteomes" id="UP001174694"/>
    </source>
</evidence>
<keyword evidence="15" id="KW-1185">Reference proteome</keyword>
<keyword evidence="5" id="KW-0964">Secreted</keyword>
<dbReference type="AlphaFoldDB" id="A0AA38VMH6"/>
<evidence type="ECO:0000313" key="14">
    <source>
        <dbReference type="EMBL" id="KAJ9136460.1"/>
    </source>
</evidence>
<comment type="subcellular location">
    <subcellularLocation>
        <location evidence="2">Secreted</location>
    </subcellularLocation>
</comment>
<keyword evidence="10" id="KW-0624">Polysaccharide degradation</keyword>
<keyword evidence="7" id="KW-0325">Glycoprotein</keyword>
<evidence type="ECO:0000256" key="11">
    <source>
        <dbReference type="SAM" id="SignalP"/>
    </source>
</evidence>
<dbReference type="Pfam" id="PF14686">
    <property type="entry name" value="fn3_3"/>
    <property type="match status" value="1"/>
</dbReference>
<dbReference type="GO" id="GO:0030246">
    <property type="term" value="F:carbohydrate binding"/>
    <property type="evidence" value="ECO:0007669"/>
    <property type="project" value="InterPro"/>
</dbReference>
<evidence type="ECO:0000259" key="13">
    <source>
        <dbReference type="Pfam" id="PF14686"/>
    </source>
</evidence>
<dbReference type="InterPro" id="IPR008979">
    <property type="entry name" value="Galactose-bd-like_sf"/>
</dbReference>
<dbReference type="InterPro" id="IPR029411">
    <property type="entry name" value="RG-lyase_III"/>
</dbReference>
<evidence type="ECO:0000256" key="4">
    <source>
        <dbReference type="ARBA" id="ARBA00012437"/>
    </source>
</evidence>
<dbReference type="CDD" id="cd10316">
    <property type="entry name" value="RGL4_M"/>
    <property type="match status" value="1"/>
</dbReference>
<proteinExistence type="inferred from homology"/>
<dbReference type="Pfam" id="PF14683">
    <property type="entry name" value="CBM-like"/>
    <property type="match status" value="1"/>
</dbReference>
<evidence type="ECO:0000256" key="10">
    <source>
        <dbReference type="ARBA" id="ARBA00023326"/>
    </source>
</evidence>
<keyword evidence="6 11" id="KW-0732">Signal</keyword>
<evidence type="ECO:0000256" key="8">
    <source>
        <dbReference type="ARBA" id="ARBA00023239"/>
    </source>
</evidence>
<dbReference type="InterPro" id="IPR029413">
    <property type="entry name" value="RG-lyase_II"/>
</dbReference>
<dbReference type="SUPFAM" id="SSF49785">
    <property type="entry name" value="Galactose-binding domain-like"/>
    <property type="match status" value="1"/>
</dbReference>
<keyword evidence="9" id="KW-0119">Carbohydrate metabolism</keyword>
<dbReference type="PANTHER" id="PTHR32018:SF9">
    <property type="entry name" value="RHAMNOGALACTURONATE LYASE B"/>
    <property type="match status" value="1"/>
</dbReference>
<sequence>MRRATTIGWLTGLLSGFAPGVNAFLNATETSTQLIIANDRLYTAVEKKSGAVVSLTLDGQNLLGTRSGSTGIGPYLDCYCTPSGFWTPGSTAGYELYSGTDLTGTKYGGIRMSDTYAPTGQILEQYWFLREGETGLHTFSRLAYYNKTTPFLRNLQEFRTLFRPNSDIWTHLLTNEEQYAPLPGKEAIAKEVVVQDATWYLGNTPDDPYVQQEADYFTKYTFQDTWRDHKAHGMFADGTQTPDNSTYGAWLVMNTVDSYFGGPLHSDLQVDGIVYNYLVSNHHGDQTPNITDGFDRTIGPQFFYFNKFPAGSDILTLHADAAQYADPEWNAEFYDSIAQYVPNYVPSTNRTTWKLHVDLPDGAKNPIAVLSANGYDFQDNVFDTEALQYWADIASDGMASIPRVKAGTYRLTIYADGIFGQYVKDGVEVVAGEVHTTHARWREETAGTEVFRIGVPDKSSGEFRHGYAKDQTHPAHPAEYRIYWPVWDYVDDFPEGVTYKVGESKEGEDFNYVHWSVFGGYANSLRPEPYYGHGEVNNWTILFDVAEEQVHRKRLATFTVQLAGAKTAAGNTDVFNASEPHANLKYTVNVNGKDLEPWVIPYYQSSSCAVRSAVICYNVAHKFTFDPDILTAGENTIILSLPYNATDYESAVLPQSVYVQYDALRLEIV</sequence>
<dbReference type="EMBL" id="JANBVO010000040">
    <property type="protein sequence ID" value="KAJ9136460.1"/>
    <property type="molecule type" value="Genomic_DNA"/>
</dbReference>
<name>A0AA38VMH6_9PEZI</name>
<accession>A0AA38VMH6</accession>
<comment type="similarity">
    <text evidence="3">Belongs to the polysaccharide lyase 4 family.</text>
</comment>
<comment type="catalytic activity">
    <reaction evidence="1">
        <text>Endotype eliminative cleavage of L-alpha-rhamnopyranosyl-(1-&gt;4)-alpha-D-galactopyranosyluronic acid bonds of rhamnogalacturonan I domains in ramified hairy regions of pectin leaving L-rhamnopyranose at the reducing end and 4-deoxy-4,5-unsaturated D-galactopyranosyluronic acid at the non-reducing end.</text>
        <dbReference type="EC" id="4.2.2.23"/>
    </reaction>
</comment>
<evidence type="ECO:0000256" key="6">
    <source>
        <dbReference type="ARBA" id="ARBA00022729"/>
    </source>
</evidence>
<dbReference type="InterPro" id="IPR011013">
    <property type="entry name" value="Gal_mutarotase_sf_dom"/>
</dbReference>
<keyword evidence="8 14" id="KW-0456">Lyase</keyword>
<evidence type="ECO:0000256" key="9">
    <source>
        <dbReference type="ARBA" id="ARBA00023277"/>
    </source>
</evidence>
<dbReference type="SUPFAM" id="SSF49452">
    <property type="entry name" value="Starch-binding domain-like"/>
    <property type="match status" value="1"/>
</dbReference>
<protein>
    <recommendedName>
        <fullName evidence="4">rhamnogalacturonan endolyase</fullName>
        <ecNumber evidence="4">4.2.2.23</ecNumber>
    </recommendedName>
</protein>
<dbReference type="Gene3D" id="2.60.120.260">
    <property type="entry name" value="Galactose-binding domain-like"/>
    <property type="match status" value="1"/>
</dbReference>
<feature type="domain" description="Rhamnogalacturonan lyase" evidence="12">
    <location>
        <begin position="450"/>
        <end position="666"/>
    </location>
</feature>
<dbReference type="Gene3D" id="2.60.40.1120">
    <property type="entry name" value="Carboxypeptidase-like, regulatory domain"/>
    <property type="match status" value="1"/>
</dbReference>
<feature type="chain" id="PRO_5041268400" description="rhamnogalacturonan endolyase" evidence="11">
    <location>
        <begin position="24"/>
        <end position="669"/>
    </location>
</feature>
<dbReference type="InterPro" id="IPR013784">
    <property type="entry name" value="Carb-bd-like_fold"/>
</dbReference>
<dbReference type="SUPFAM" id="SSF74650">
    <property type="entry name" value="Galactose mutarotase-like"/>
    <property type="match status" value="1"/>
</dbReference>
<dbReference type="GO" id="GO:0005576">
    <property type="term" value="C:extracellular region"/>
    <property type="evidence" value="ECO:0007669"/>
    <property type="project" value="UniProtKB-SubCell"/>
</dbReference>
<feature type="domain" description="Rhamnogalacturonan lyase" evidence="13">
    <location>
        <begin position="360"/>
        <end position="436"/>
    </location>
</feature>
<organism evidence="14 15">
    <name type="scientific">Pleurostoma richardsiae</name>
    <dbReference type="NCBI Taxonomy" id="41990"/>
    <lineage>
        <taxon>Eukaryota</taxon>
        <taxon>Fungi</taxon>
        <taxon>Dikarya</taxon>
        <taxon>Ascomycota</taxon>
        <taxon>Pezizomycotina</taxon>
        <taxon>Sordariomycetes</taxon>
        <taxon>Sordariomycetidae</taxon>
        <taxon>Calosphaeriales</taxon>
        <taxon>Pleurostomataceae</taxon>
        <taxon>Pleurostoma</taxon>
    </lineage>
</organism>
<evidence type="ECO:0000256" key="3">
    <source>
        <dbReference type="ARBA" id="ARBA00010418"/>
    </source>
</evidence>
<evidence type="ECO:0000256" key="7">
    <source>
        <dbReference type="ARBA" id="ARBA00023180"/>
    </source>
</evidence>
<evidence type="ECO:0000256" key="5">
    <source>
        <dbReference type="ARBA" id="ARBA00022525"/>
    </source>
</evidence>
<evidence type="ECO:0000256" key="2">
    <source>
        <dbReference type="ARBA" id="ARBA00004613"/>
    </source>
</evidence>
<dbReference type="InterPro" id="IPR014718">
    <property type="entry name" value="GH-type_carb-bd"/>
</dbReference>
<dbReference type="PANTHER" id="PTHR32018">
    <property type="entry name" value="RHAMNOGALACTURONATE LYASE FAMILY PROTEIN"/>
    <property type="match status" value="1"/>
</dbReference>
<dbReference type="EC" id="4.2.2.23" evidence="4"/>
<dbReference type="CDD" id="cd10320">
    <property type="entry name" value="RGL4_N"/>
    <property type="match status" value="1"/>
</dbReference>
<dbReference type="GO" id="GO:0102210">
    <property type="term" value="F:rhamnogalacturonan endolyase activity"/>
    <property type="evidence" value="ECO:0007669"/>
    <property type="project" value="UniProtKB-EC"/>
</dbReference>
<dbReference type="GO" id="GO:0000272">
    <property type="term" value="P:polysaccharide catabolic process"/>
    <property type="evidence" value="ECO:0007669"/>
    <property type="project" value="UniProtKB-KW"/>
</dbReference>
<comment type="caution">
    <text evidence="14">The sequence shown here is derived from an EMBL/GenBank/DDBJ whole genome shotgun (WGS) entry which is preliminary data.</text>
</comment>
<evidence type="ECO:0000259" key="12">
    <source>
        <dbReference type="Pfam" id="PF14683"/>
    </source>
</evidence>
<gene>
    <name evidence="14" type="ORF">NKR23_g9808</name>
</gene>
<feature type="signal peptide" evidence="11">
    <location>
        <begin position="1"/>
        <end position="23"/>
    </location>
</feature>
<reference evidence="14" key="1">
    <citation type="submission" date="2022-07" db="EMBL/GenBank/DDBJ databases">
        <title>Fungi with potential for degradation of polypropylene.</title>
        <authorList>
            <person name="Gostincar C."/>
        </authorList>
    </citation>
    <scope>NUCLEOTIDE SEQUENCE</scope>
    <source>
        <strain evidence="14">EXF-13308</strain>
    </source>
</reference>
<dbReference type="Proteomes" id="UP001174694">
    <property type="component" value="Unassembled WGS sequence"/>
</dbReference>
<dbReference type="Gene3D" id="2.70.98.10">
    <property type="match status" value="1"/>
</dbReference>